<evidence type="ECO:0000313" key="3">
    <source>
        <dbReference type="EMBL" id="RGO31641.1"/>
    </source>
</evidence>
<gene>
    <name evidence="3" type="ORF">DXB16_09665</name>
</gene>
<feature type="region of interest" description="Disordered" evidence="1">
    <location>
        <begin position="117"/>
        <end position="151"/>
    </location>
</feature>
<evidence type="ECO:0000313" key="4">
    <source>
        <dbReference type="Proteomes" id="UP000261285"/>
    </source>
</evidence>
<accession>A0A3E5GBN7</accession>
<organism evidence="3 4">
    <name type="scientific">Dorea longicatena</name>
    <dbReference type="NCBI Taxonomy" id="88431"/>
    <lineage>
        <taxon>Bacteria</taxon>
        <taxon>Bacillati</taxon>
        <taxon>Bacillota</taxon>
        <taxon>Clostridia</taxon>
        <taxon>Lachnospirales</taxon>
        <taxon>Lachnospiraceae</taxon>
        <taxon>Dorea</taxon>
    </lineage>
</organism>
<feature type="domain" description="Zinc-ribbon" evidence="2">
    <location>
        <begin position="6"/>
        <end position="27"/>
    </location>
</feature>
<dbReference type="InterPro" id="IPR026870">
    <property type="entry name" value="Zinc_ribbon_dom"/>
</dbReference>
<name>A0A3E5GBN7_9FIRM</name>
<dbReference type="AlphaFoldDB" id="A0A3E5GBN7"/>
<dbReference type="Proteomes" id="UP000261285">
    <property type="component" value="Unassembled WGS sequence"/>
</dbReference>
<proteinExistence type="predicted"/>
<reference evidence="3 4" key="1">
    <citation type="submission" date="2018-08" db="EMBL/GenBank/DDBJ databases">
        <title>A genome reference for cultivated species of the human gut microbiota.</title>
        <authorList>
            <person name="Zou Y."/>
            <person name="Xue W."/>
            <person name="Luo G."/>
        </authorList>
    </citation>
    <scope>NUCLEOTIDE SEQUENCE [LARGE SCALE GENOMIC DNA]</scope>
    <source>
        <strain evidence="3 4">OM02-16</strain>
    </source>
</reference>
<evidence type="ECO:0000256" key="1">
    <source>
        <dbReference type="SAM" id="MobiDB-lite"/>
    </source>
</evidence>
<dbReference type="Pfam" id="PF13240">
    <property type="entry name" value="Zn_Ribbon_1"/>
    <property type="match status" value="1"/>
</dbReference>
<protein>
    <submittedName>
        <fullName evidence="3">Zinc ribbon domain-containing protein</fullName>
    </submittedName>
</protein>
<dbReference type="EMBL" id="QSVN01000010">
    <property type="protein sequence ID" value="RGO31641.1"/>
    <property type="molecule type" value="Genomic_DNA"/>
</dbReference>
<evidence type="ECO:0000259" key="2">
    <source>
        <dbReference type="Pfam" id="PF13240"/>
    </source>
</evidence>
<comment type="caution">
    <text evidence="3">The sequence shown here is derived from an EMBL/GenBank/DDBJ whole genome shotgun (WGS) entry which is preliminary data.</text>
</comment>
<sequence length="591" mass="68281">MLMRQCPNCKSDNPDDARFCNYCGMRLPESKEETLYNDLEGLEKARKVEFSDQEIAEESEKVIDEAKKLFEPEWSGEPEENDGLKKQLTIPENLDHMIEEVTREELEQELHRKIKLREQDLKENETPEEEPVEEPTRMIGEDSKEEADEPTRMFTGDIGDFIKKKKDYEDVPEEDAYEEILQSWERKRKEKKIKREKEGKDPSRVPQFIRDKRSWSDMTTGQKKAVKRIAAGILIVAVFCIIEVYHGRPEAVAERYCKAYIQENWKKAGRLSDLPENGYVTQDEYVSYMKKNAVTGISGYEIKETKENRQTEVESGGKQRAFTVVYKTEDNKEKTKMLIVQKQKKRNFLFFTDWKVSSDEIVANDFNLYLPAGSKAWIDDIKLTEDSKLKDDSDNLEQYKVSLIEGEHKIKVKVPCFRMYRSGFQASDKGNATISKMKISENGKKKFNRKMKDILNAYVKAAKAGKSFSEVAGLFEKDSSCKKENKEFYNDLKKQLGSGDGYITKEVKLDNYEGKYVISGVTGVVRGTLSYDYKVTFKEENKNESRSVSETGDGVEDADGSSQMSAEFVYQNGSYQLRSVNPGNIWYKQLQ</sequence>